<comment type="caution">
    <text evidence="1">The sequence shown here is derived from an EMBL/GenBank/DDBJ whole genome shotgun (WGS) entry which is preliminary data.</text>
</comment>
<organism evidence="1 2">
    <name type="scientific">Caldimonas mangrovi</name>
    <dbReference type="NCBI Taxonomy" id="2944811"/>
    <lineage>
        <taxon>Bacteria</taxon>
        <taxon>Pseudomonadati</taxon>
        <taxon>Pseudomonadota</taxon>
        <taxon>Betaproteobacteria</taxon>
        <taxon>Burkholderiales</taxon>
        <taxon>Sphaerotilaceae</taxon>
        <taxon>Caldimonas</taxon>
    </lineage>
</organism>
<protein>
    <submittedName>
        <fullName evidence="1">Uncharacterized protein</fullName>
    </submittedName>
</protein>
<dbReference type="EMBL" id="JAMKFE010000005">
    <property type="protein sequence ID" value="MCM5680115.1"/>
    <property type="molecule type" value="Genomic_DNA"/>
</dbReference>
<dbReference type="RefSeq" id="WP_251778423.1">
    <property type="nucleotide sequence ID" value="NZ_JAMKFE010000005.1"/>
</dbReference>
<sequence length="135" mass="15495">MTLPSAEVEFIQMFVKPTLRDRWLHQLDSPKRRSKQLQRLHHGFYFEARSMEHVKHHAAHRADFIAMLRRYGAGGPVHVISAHSSRDGNAYSFEEAIDPNEGVARSHSTICIYSPKSLAVFADEYDRYVLWNGAA</sequence>
<reference evidence="1" key="1">
    <citation type="submission" date="2022-05" db="EMBL/GenBank/DDBJ databases">
        <title>Schlegelella sp. nov., isolated from mangrove soil.</title>
        <authorList>
            <person name="Liu Y."/>
            <person name="Ge X."/>
            <person name="Liu W."/>
        </authorList>
    </citation>
    <scope>NUCLEOTIDE SEQUENCE</scope>
    <source>
        <strain evidence="1">S2-27</strain>
    </source>
</reference>
<evidence type="ECO:0000313" key="1">
    <source>
        <dbReference type="EMBL" id="MCM5680115.1"/>
    </source>
</evidence>
<accession>A0ABT0YN32</accession>
<keyword evidence="2" id="KW-1185">Reference proteome</keyword>
<name>A0ABT0YN32_9BURK</name>
<gene>
    <name evidence="1" type="ORF">M8A51_11280</name>
</gene>
<dbReference type="Proteomes" id="UP001165541">
    <property type="component" value="Unassembled WGS sequence"/>
</dbReference>
<proteinExistence type="predicted"/>
<evidence type="ECO:0000313" key="2">
    <source>
        <dbReference type="Proteomes" id="UP001165541"/>
    </source>
</evidence>